<feature type="compositionally biased region" description="Low complexity" evidence="5">
    <location>
        <begin position="263"/>
        <end position="284"/>
    </location>
</feature>
<reference evidence="6 7" key="1">
    <citation type="submission" date="2016-01" db="EMBL/GenBank/DDBJ databases">
        <title>Biosynthesis of antibiotic leucinostatins and their inhibition on Phytophthora in bio-control Purpureocillium lilacinum.</title>
        <authorList>
            <person name="Wang G."/>
            <person name="Liu Z."/>
            <person name="Lin R."/>
            <person name="Li E."/>
            <person name="Mao Z."/>
            <person name="Ling J."/>
            <person name="Yin W."/>
            <person name="Xie B."/>
        </authorList>
    </citation>
    <scope>NUCLEOTIDE SEQUENCE [LARGE SCALE GENOMIC DNA]</scope>
    <source>
        <strain evidence="6">PLBJ-1</strain>
    </source>
</reference>
<evidence type="ECO:0000256" key="2">
    <source>
        <dbReference type="ARBA" id="ARBA00022679"/>
    </source>
</evidence>
<comment type="similarity">
    <text evidence="4">Belongs to the class I-like SAM-binding methyltransferase superfamily.</text>
</comment>
<dbReference type="InterPro" id="IPR029063">
    <property type="entry name" value="SAM-dependent_MTases_sf"/>
</dbReference>
<evidence type="ECO:0000256" key="3">
    <source>
        <dbReference type="ARBA" id="ARBA00022691"/>
    </source>
</evidence>
<organism evidence="6 7">
    <name type="scientific">Purpureocillium lilacinum</name>
    <name type="common">Paecilomyces lilacinus</name>
    <dbReference type="NCBI Taxonomy" id="33203"/>
    <lineage>
        <taxon>Eukaryota</taxon>
        <taxon>Fungi</taxon>
        <taxon>Dikarya</taxon>
        <taxon>Ascomycota</taxon>
        <taxon>Pezizomycotina</taxon>
        <taxon>Sordariomycetes</taxon>
        <taxon>Hypocreomycetidae</taxon>
        <taxon>Hypocreales</taxon>
        <taxon>Ophiocordycipitaceae</taxon>
        <taxon>Purpureocillium</taxon>
    </lineage>
</organism>
<proteinExistence type="inferred from homology"/>
<dbReference type="PANTHER" id="PTHR35897:SF1">
    <property type="entry name" value="METHYLTRANSFERASE AUSD"/>
    <property type="match status" value="1"/>
</dbReference>
<dbReference type="PANTHER" id="PTHR35897">
    <property type="entry name" value="METHYLTRANSFERASE AUSD"/>
    <property type="match status" value="1"/>
</dbReference>
<evidence type="ECO:0000256" key="4">
    <source>
        <dbReference type="ARBA" id="ARBA00038314"/>
    </source>
</evidence>
<accession>A0A179G9P7</accession>
<dbReference type="SUPFAM" id="SSF53335">
    <property type="entry name" value="S-adenosyl-L-methionine-dependent methyltransferases"/>
    <property type="match status" value="1"/>
</dbReference>
<evidence type="ECO:0000313" key="7">
    <source>
        <dbReference type="Proteomes" id="UP000078240"/>
    </source>
</evidence>
<evidence type="ECO:0000256" key="5">
    <source>
        <dbReference type="SAM" id="MobiDB-lite"/>
    </source>
</evidence>
<evidence type="ECO:0000313" key="6">
    <source>
        <dbReference type="EMBL" id="OAQ74535.1"/>
    </source>
</evidence>
<comment type="caution">
    <text evidence="6">The sequence shown here is derived from an EMBL/GenBank/DDBJ whole genome shotgun (WGS) entry which is preliminary data.</text>
</comment>
<name>A0A179G9P7_PURLI</name>
<dbReference type="OrthoDB" id="2094832at2759"/>
<sequence length="345" mass="37683">MADGTGADAAALWAKGMYQADLPPDIARFRHLLETYSGIAPEDVDAHLHDIVRHSLESNGSPTVVADVFTSQRDKAWAVARFPCLGRWSFTNLSLVDDPVFRSAVARLKDPRSGDALLDVACCLGQVIRQLVADGVSPARLHGTDLSPAFLDLGFELFRDRERFPADAFVAADLLADPADAAQGEKQEEGGENRESAVDAALRGKVTLVHAANFFHLFSWEEQVRAASRIVSFLQRGRTDAVVFGAQIGCLDPAQAEFRPIRTSTSGSSSSNDGSTGSSENSSGKKVKTVRYLHDPASWQRLWDEVGVATGTRWRVEAQWVGGLPFRIPGFPEKSYYLKFAVYQI</sequence>
<dbReference type="InterPro" id="IPR051654">
    <property type="entry name" value="Meroterpenoid_MTases"/>
</dbReference>
<keyword evidence="3" id="KW-0949">S-adenosyl-L-methionine</keyword>
<protein>
    <submittedName>
        <fullName evidence="6">Porphobilinogen deaminase protein</fullName>
    </submittedName>
</protein>
<feature type="region of interest" description="Disordered" evidence="5">
    <location>
        <begin position="261"/>
        <end position="286"/>
    </location>
</feature>
<gene>
    <name evidence="6" type="ORF">VFPBJ_09830</name>
</gene>
<dbReference type="GO" id="GO:0016740">
    <property type="term" value="F:transferase activity"/>
    <property type="evidence" value="ECO:0007669"/>
    <property type="project" value="UniProtKB-KW"/>
</dbReference>
<evidence type="ECO:0000256" key="1">
    <source>
        <dbReference type="ARBA" id="ARBA00005179"/>
    </source>
</evidence>
<dbReference type="EMBL" id="LSBH01000009">
    <property type="protein sequence ID" value="OAQ74535.1"/>
    <property type="molecule type" value="Genomic_DNA"/>
</dbReference>
<dbReference type="Proteomes" id="UP000078240">
    <property type="component" value="Unassembled WGS sequence"/>
</dbReference>
<comment type="pathway">
    <text evidence="1">Secondary metabolite biosynthesis.</text>
</comment>
<dbReference type="AlphaFoldDB" id="A0A179G9P7"/>
<dbReference type="Gene3D" id="3.40.50.150">
    <property type="entry name" value="Vaccinia Virus protein VP39"/>
    <property type="match status" value="1"/>
</dbReference>
<keyword evidence="2" id="KW-0808">Transferase</keyword>